<feature type="transmembrane region" description="Helical" evidence="1">
    <location>
        <begin position="57"/>
        <end position="75"/>
    </location>
</feature>
<reference evidence="2 3" key="1">
    <citation type="submission" date="2011-07" db="EMBL/GenBank/DDBJ databases">
        <title>The complete genome of chromosome of Emticicia oligotrophica DSM 17448.</title>
        <authorList>
            <consortium name="US DOE Joint Genome Institute (JGI-PGF)"/>
            <person name="Lucas S."/>
            <person name="Han J."/>
            <person name="Lapidus A."/>
            <person name="Bruce D."/>
            <person name="Goodwin L."/>
            <person name="Pitluck S."/>
            <person name="Peters L."/>
            <person name="Kyrpides N."/>
            <person name="Mavromatis K."/>
            <person name="Ivanova N."/>
            <person name="Ovchinnikova G."/>
            <person name="Teshima H."/>
            <person name="Detter J.C."/>
            <person name="Tapia R."/>
            <person name="Han C."/>
            <person name="Land M."/>
            <person name="Hauser L."/>
            <person name="Markowitz V."/>
            <person name="Cheng J.-F."/>
            <person name="Hugenholtz P."/>
            <person name="Woyke T."/>
            <person name="Wu D."/>
            <person name="Tindall B."/>
            <person name="Pomrenke H."/>
            <person name="Brambilla E."/>
            <person name="Klenk H.-P."/>
            <person name="Eisen J.A."/>
        </authorList>
    </citation>
    <scope>NUCLEOTIDE SEQUENCE [LARGE SCALE GENOMIC DNA]</scope>
    <source>
        <strain evidence="2 3">DSM 17448</strain>
    </source>
</reference>
<organism evidence="2 3">
    <name type="scientific">Emticicia oligotrophica (strain DSM 17448 / CIP 109782 / MTCC 6937 / GPTSA100-15)</name>
    <dbReference type="NCBI Taxonomy" id="929562"/>
    <lineage>
        <taxon>Bacteria</taxon>
        <taxon>Pseudomonadati</taxon>
        <taxon>Bacteroidota</taxon>
        <taxon>Cytophagia</taxon>
        <taxon>Cytophagales</taxon>
        <taxon>Leadbetterellaceae</taxon>
        <taxon>Emticicia</taxon>
    </lineage>
</organism>
<dbReference type="Proteomes" id="UP000002875">
    <property type="component" value="Chromosome"/>
</dbReference>
<proteinExistence type="predicted"/>
<gene>
    <name evidence="2" type="ordered locus">Emtol_1524</name>
</gene>
<keyword evidence="1" id="KW-1133">Transmembrane helix</keyword>
<sequence>MNSIIKMKKHPVDELFAKKLAEYRQEPSQKAFEKFQARLQEKQQKPKGGFFWVNRNWTYYAAAAGVAIALSIGFLSQIGSPDVQTLASVQSTTTVELPKTVEPQTMTPTLSKADGAKVQTNNSHKTSRKLIERVLAEEKSGLVATTAASPKFDDSPEELVSLTTTQPIFDETHTAIAAAQPTEDPKNQGVFKTDVGESVVVILEPTMAANEVIPAINEDSATSAEEVERLSQEKDEKEKSFIAKLYGEYKHFKYGEKVDLQKLGVKDVMARVDNSVIKEDITDVRDFFQRRVGRLQKRD</sequence>
<keyword evidence="1" id="KW-0812">Transmembrane</keyword>
<accession>A0ABM5MZS1</accession>
<keyword evidence="3" id="KW-1185">Reference proteome</keyword>
<keyword evidence="1" id="KW-0472">Membrane</keyword>
<evidence type="ECO:0000313" key="2">
    <source>
        <dbReference type="EMBL" id="AFK02670.1"/>
    </source>
</evidence>
<evidence type="ECO:0000313" key="3">
    <source>
        <dbReference type="Proteomes" id="UP000002875"/>
    </source>
</evidence>
<evidence type="ECO:0000256" key="1">
    <source>
        <dbReference type="SAM" id="Phobius"/>
    </source>
</evidence>
<name>A0ABM5MZS1_EMTOG</name>
<dbReference type="EMBL" id="CP002961">
    <property type="protein sequence ID" value="AFK02670.1"/>
    <property type="molecule type" value="Genomic_DNA"/>
</dbReference>
<protein>
    <submittedName>
        <fullName evidence="2">Uncharacterized protein</fullName>
    </submittedName>
</protein>